<dbReference type="Pfam" id="PF13462">
    <property type="entry name" value="Thioredoxin_4"/>
    <property type="match status" value="1"/>
</dbReference>
<dbReference type="InterPro" id="IPR012336">
    <property type="entry name" value="Thioredoxin-like_fold"/>
</dbReference>
<proteinExistence type="predicted"/>
<evidence type="ECO:0000313" key="3">
    <source>
        <dbReference type="Proteomes" id="UP000281813"/>
    </source>
</evidence>
<dbReference type="InterPro" id="IPR036249">
    <property type="entry name" value="Thioredoxin-like_sf"/>
</dbReference>
<organism evidence="2 3">
    <name type="scientific">Oceanobacillus bengalensis</name>
    <dbReference type="NCBI Taxonomy" id="1435466"/>
    <lineage>
        <taxon>Bacteria</taxon>
        <taxon>Bacillati</taxon>
        <taxon>Bacillota</taxon>
        <taxon>Bacilli</taxon>
        <taxon>Bacillales</taxon>
        <taxon>Bacillaceae</taxon>
        <taxon>Oceanobacillus</taxon>
    </lineage>
</organism>
<feature type="domain" description="Thioredoxin-like fold" evidence="1">
    <location>
        <begin position="11"/>
        <end position="71"/>
    </location>
</feature>
<evidence type="ECO:0000313" key="2">
    <source>
        <dbReference type="EMBL" id="RKQ18314.1"/>
    </source>
</evidence>
<dbReference type="EMBL" id="RBZO01000002">
    <property type="protein sequence ID" value="RKQ18314.1"/>
    <property type="molecule type" value="Genomic_DNA"/>
</dbReference>
<protein>
    <recommendedName>
        <fullName evidence="1">Thioredoxin-like fold domain-containing protein</fullName>
    </recommendedName>
</protein>
<dbReference type="SUPFAM" id="SSF52833">
    <property type="entry name" value="Thioredoxin-like"/>
    <property type="match status" value="1"/>
</dbReference>
<comment type="caution">
    <text evidence="2">The sequence shown here is derived from an EMBL/GenBank/DDBJ whole genome shotgun (WGS) entry which is preliminary data.</text>
</comment>
<keyword evidence="3" id="KW-1185">Reference proteome</keyword>
<dbReference type="OrthoDB" id="117402at2"/>
<evidence type="ECO:0000259" key="1">
    <source>
        <dbReference type="Pfam" id="PF13462"/>
    </source>
</evidence>
<dbReference type="AlphaFoldDB" id="A0A494Z742"/>
<reference evidence="2 3" key="1">
    <citation type="journal article" date="2015" name="Antonie Van Leeuwenhoek">
        <title>Oceanobacillus bengalensis sp. nov., a bacterium isolated from seawater of the Bay of Bengal.</title>
        <authorList>
            <person name="Yongchang O."/>
            <person name="Xiang W."/>
            <person name="Wang G."/>
        </authorList>
    </citation>
    <scope>NUCLEOTIDE SEQUENCE [LARGE SCALE GENOMIC DNA]</scope>
    <source>
        <strain evidence="2 3">MCCC 1K00260</strain>
    </source>
</reference>
<accession>A0A494Z742</accession>
<gene>
    <name evidence="2" type="ORF">D8M05_02660</name>
</gene>
<name>A0A494Z742_9BACI</name>
<dbReference type="Proteomes" id="UP000281813">
    <property type="component" value="Unassembled WGS sequence"/>
</dbReference>
<sequence>MLTLKGASGMSGIDTEKFKSSIGSNSEMAEVNKDTELVTEFDVQLTPTIMVNEIMIEDPFDYEAIKDAMDK</sequence>
<dbReference type="Gene3D" id="3.40.30.10">
    <property type="entry name" value="Glutaredoxin"/>
    <property type="match status" value="1"/>
</dbReference>